<accession>A0A0F4YY66</accession>
<dbReference type="Gene3D" id="3.50.50.60">
    <property type="entry name" value="FAD/NAD(P)-binding domain"/>
    <property type="match status" value="1"/>
</dbReference>
<dbReference type="STRING" id="1408163.A0A0F4YY66"/>
<dbReference type="PANTHER" id="PTHR43004:SF8">
    <property type="entry name" value="FAD-BINDING DOMAIN-CONTAINING PROTEIN-RELATED"/>
    <property type="match status" value="1"/>
</dbReference>
<dbReference type="AlphaFoldDB" id="A0A0F4YY66"/>
<name>A0A0F4YY66_RASE3</name>
<gene>
    <name evidence="6" type="ORF">T310_3374</name>
</gene>
<dbReference type="RefSeq" id="XP_013329195.1">
    <property type="nucleotide sequence ID" value="XM_013473741.1"/>
</dbReference>
<reference evidence="6 7" key="1">
    <citation type="submission" date="2015-04" db="EMBL/GenBank/DDBJ databases">
        <authorList>
            <person name="Heijne W.H."/>
            <person name="Fedorova N.D."/>
            <person name="Nierman W.C."/>
            <person name="Vollebregt A.W."/>
            <person name="Zhao Z."/>
            <person name="Wu L."/>
            <person name="Kumar M."/>
            <person name="Stam H."/>
            <person name="van den Berg M.A."/>
            <person name="Pel H.J."/>
        </authorList>
    </citation>
    <scope>NUCLEOTIDE SEQUENCE [LARGE SCALE GENOMIC DNA]</scope>
    <source>
        <strain evidence="6 7">CBS 393.64</strain>
    </source>
</reference>
<dbReference type="InterPro" id="IPR002938">
    <property type="entry name" value="FAD-bd"/>
</dbReference>
<dbReference type="Gene3D" id="3.40.30.120">
    <property type="match status" value="1"/>
</dbReference>
<feature type="compositionally biased region" description="Polar residues" evidence="4">
    <location>
        <begin position="23"/>
        <end position="34"/>
    </location>
</feature>
<dbReference type="Pfam" id="PF21274">
    <property type="entry name" value="Rng_hyd_C"/>
    <property type="match status" value="1"/>
</dbReference>
<evidence type="ECO:0000259" key="5">
    <source>
        <dbReference type="Pfam" id="PF01494"/>
    </source>
</evidence>
<proteinExistence type="predicted"/>
<keyword evidence="2" id="KW-0274">FAD</keyword>
<evidence type="ECO:0000256" key="2">
    <source>
        <dbReference type="ARBA" id="ARBA00022827"/>
    </source>
</evidence>
<dbReference type="Pfam" id="PF01494">
    <property type="entry name" value="FAD_binding_3"/>
    <property type="match status" value="1"/>
</dbReference>
<feature type="region of interest" description="Disordered" evidence="4">
    <location>
        <begin position="23"/>
        <end position="44"/>
    </location>
</feature>
<organism evidence="6 7">
    <name type="scientific">Rasamsonia emersonii (strain ATCC 16479 / CBS 393.64 / IMI 116815)</name>
    <dbReference type="NCBI Taxonomy" id="1408163"/>
    <lineage>
        <taxon>Eukaryota</taxon>
        <taxon>Fungi</taxon>
        <taxon>Dikarya</taxon>
        <taxon>Ascomycota</taxon>
        <taxon>Pezizomycotina</taxon>
        <taxon>Eurotiomycetes</taxon>
        <taxon>Eurotiomycetidae</taxon>
        <taxon>Eurotiales</taxon>
        <taxon>Trichocomaceae</taxon>
        <taxon>Rasamsonia</taxon>
    </lineage>
</organism>
<dbReference type="PANTHER" id="PTHR43004">
    <property type="entry name" value="TRK SYSTEM POTASSIUM UPTAKE PROTEIN"/>
    <property type="match status" value="1"/>
</dbReference>
<dbReference type="GO" id="GO:0071949">
    <property type="term" value="F:FAD binding"/>
    <property type="evidence" value="ECO:0007669"/>
    <property type="project" value="InterPro"/>
</dbReference>
<evidence type="ECO:0000256" key="1">
    <source>
        <dbReference type="ARBA" id="ARBA00022630"/>
    </source>
</evidence>
<dbReference type="SUPFAM" id="SSF51905">
    <property type="entry name" value="FAD/NAD(P)-binding domain"/>
    <property type="match status" value="1"/>
</dbReference>
<sequence length="514" mass="56812">MIPVAIVGGGPVGLVTSLSLSRSMASPTSSTNGTPAPPSTPKPPCDYTILPQIRLEPILLRRAKELNPEGIFHSAQVVGIEEGADSVQLKVHFLEQQRFETVEARFVAADGGRTVADALGIQVQGDRNVVDMVSAHFRAPLRRHHPDPNSLITWPYPLHPETEEWVFACARIPNDPQKFEADDMIRQINQTLQIPGLDIELLSLSHWFVNAVVAERFRSAGRRVFLAGDAAHRIPPWGALGLNTGLQDVQNLIWKLALALAAPPEKQKEYDALLDTYEEERRPIALRVAESSLRNLRNHALAMDRALGIDPNASPEASVRNVAAFLDHNNSAEGNKLRDAVQKAQRILDSEFHAPGAEIGWFYPSVDREGEGERSRHGGQLDAEGQLDISAYHPSSIPGHHMPHFWLHKSNGTCTSTRDLLRPDRCVLFTKASDPWRAVGSHLVEVEILDGEGENWRDVDGRWRSVCGVSDDSATLVRLDGIVVWKSAHPVPKSELESLVKRLLKLPDSHESRA</sequence>
<feature type="domain" description="FAD-binding" evidence="5">
    <location>
        <begin position="43"/>
        <end position="290"/>
    </location>
</feature>
<dbReference type="OrthoDB" id="2690153at2759"/>
<evidence type="ECO:0000313" key="6">
    <source>
        <dbReference type="EMBL" id="KKA22583.1"/>
    </source>
</evidence>
<dbReference type="GeneID" id="25315724"/>
<evidence type="ECO:0000256" key="4">
    <source>
        <dbReference type="SAM" id="MobiDB-lite"/>
    </source>
</evidence>
<feature type="compositionally biased region" description="Pro residues" evidence="4">
    <location>
        <begin position="35"/>
        <end position="44"/>
    </location>
</feature>
<keyword evidence="1" id="KW-0285">Flavoprotein</keyword>
<evidence type="ECO:0000313" key="7">
    <source>
        <dbReference type="Proteomes" id="UP000053958"/>
    </source>
</evidence>
<dbReference type="InterPro" id="IPR050641">
    <property type="entry name" value="RIFMO-like"/>
</dbReference>
<dbReference type="GO" id="GO:0016709">
    <property type="term" value="F:oxidoreductase activity, acting on paired donors, with incorporation or reduction of molecular oxygen, NAD(P)H as one donor, and incorporation of one atom of oxygen"/>
    <property type="evidence" value="ECO:0007669"/>
    <property type="project" value="UniProtKB-ARBA"/>
</dbReference>
<comment type="caution">
    <text evidence="6">The sequence shown here is derived from an EMBL/GenBank/DDBJ whole genome shotgun (WGS) entry which is preliminary data.</text>
</comment>
<dbReference type="EMBL" id="LASV01000135">
    <property type="protein sequence ID" value="KKA22583.1"/>
    <property type="molecule type" value="Genomic_DNA"/>
</dbReference>
<dbReference type="Proteomes" id="UP000053958">
    <property type="component" value="Unassembled WGS sequence"/>
</dbReference>
<keyword evidence="3" id="KW-0560">Oxidoreductase</keyword>
<protein>
    <recommendedName>
        <fullName evidence="5">FAD-binding domain-containing protein</fullName>
    </recommendedName>
</protein>
<dbReference type="Gene3D" id="3.30.9.10">
    <property type="entry name" value="D-Amino Acid Oxidase, subunit A, domain 2"/>
    <property type="match status" value="1"/>
</dbReference>
<dbReference type="InterPro" id="IPR036188">
    <property type="entry name" value="FAD/NAD-bd_sf"/>
</dbReference>
<evidence type="ECO:0000256" key="3">
    <source>
        <dbReference type="ARBA" id="ARBA00023002"/>
    </source>
</evidence>
<keyword evidence="7" id="KW-1185">Reference proteome</keyword>